<gene>
    <name evidence="1" type="ORF">MPUS1402_LOCUS1429</name>
</gene>
<evidence type="ECO:0000313" key="1">
    <source>
        <dbReference type="EMBL" id="CAD8228753.1"/>
    </source>
</evidence>
<organism evidence="1">
    <name type="scientific">Micromonas pusilla</name>
    <name type="common">Picoplanktonic green alga</name>
    <name type="synonym">Chromulina pusilla</name>
    <dbReference type="NCBI Taxonomy" id="38833"/>
    <lineage>
        <taxon>Eukaryota</taxon>
        <taxon>Viridiplantae</taxon>
        <taxon>Chlorophyta</taxon>
        <taxon>Mamiellophyceae</taxon>
        <taxon>Mamiellales</taxon>
        <taxon>Mamiellaceae</taxon>
        <taxon>Micromonas</taxon>
    </lineage>
</organism>
<reference evidence="1" key="1">
    <citation type="submission" date="2021-01" db="EMBL/GenBank/DDBJ databases">
        <authorList>
            <person name="Corre E."/>
            <person name="Pelletier E."/>
            <person name="Niang G."/>
            <person name="Scheremetjew M."/>
            <person name="Finn R."/>
            <person name="Kale V."/>
            <person name="Holt S."/>
            <person name="Cochrane G."/>
            <person name="Meng A."/>
            <person name="Brown T."/>
            <person name="Cohen L."/>
        </authorList>
    </citation>
    <scope>NUCLEOTIDE SEQUENCE</scope>
    <source>
        <strain evidence="1">RCC1614</strain>
    </source>
</reference>
<sequence length="156" mass="17048">MTSTSQHSENLVKIKDHLKSLHARGECATLAECKEFVKEVVTASEAQAAEDFHLLGVLTEQVSQVGAEHLLPALTVGAPVYNTDTRDMIDSILHAQERGGPSERESNTGVAAESVRRKVNQRLIDLIDIVAVCRAERIKLLAELVTASRNRPNLAK</sequence>
<dbReference type="AlphaFoldDB" id="A0A7R9XUV1"/>
<accession>A0A7R9XUV1</accession>
<dbReference type="EMBL" id="HBDY01001887">
    <property type="protein sequence ID" value="CAD8228753.1"/>
    <property type="molecule type" value="Transcribed_RNA"/>
</dbReference>
<proteinExistence type="predicted"/>
<dbReference type="OMA" id="CRAERIK"/>
<protein>
    <submittedName>
        <fullName evidence="1">Uncharacterized protein</fullName>
    </submittedName>
</protein>
<name>A0A7R9XUV1_MICPS</name>